<accession>A0A7W1XAP5</accession>
<keyword evidence="3" id="KW-1185">Reference proteome</keyword>
<evidence type="ECO:0000256" key="1">
    <source>
        <dbReference type="SAM" id="MobiDB-lite"/>
    </source>
</evidence>
<protein>
    <submittedName>
        <fullName evidence="2">Uncharacterized protein</fullName>
    </submittedName>
</protein>
<dbReference type="AlphaFoldDB" id="A0A7W1XAP5"/>
<name>A0A7W1XAP5_9BACL</name>
<reference evidence="2 3" key="1">
    <citation type="submission" date="2020-07" db="EMBL/GenBank/DDBJ databases">
        <authorList>
            <person name="Feng H."/>
        </authorList>
    </citation>
    <scope>NUCLEOTIDE SEQUENCE [LARGE SCALE GENOMIC DNA]</scope>
    <source>
        <strain evidence="3">s-11</strain>
    </source>
</reference>
<evidence type="ECO:0000313" key="3">
    <source>
        <dbReference type="Proteomes" id="UP000530514"/>
    </source>
</evidence>
<sequence>MPEWRKPSEHENTKNRFPEKTEQHKERNRLKITGEIPGHSGQNKILCHNITLSFIPAFVHQHRQNIERVYDLSLHHQGVEYIVTKDGEYDGFSLSDLSDDFPDDGPRKKGRRPLPPVAALRQESGRTDRPAGNVTTV</sequence>
<proteinExistence type="predicted"/>
<gene>
    <name evidence="2" type="ORF">H1164_09455</name>
</gene>
<dbReference type="Proteomes" id="UP000530514">
    <property type="component" value="Unassembled WGS sequence"/>
</dbReference>
<evidence type="ECO:0000313" key="2">
    <source>
        <dbReference type="EMBL" id="MBA4543127.1"/>
    </source>
</evidence>
<dbReference type="EMBL" id="JACEIP010000012">
    <property type="protein sequence ID" value="MBA4543127.1"/>
    <property type="molecule type" value="Genomic_DNA"/>
</dbReference>
<feature type="region of interest" description="Disordered" evidence="1">
    <location>
        <begin position="1"/>
        <end position="29"/>
    </location>
</feature>
<dbReference type="RefSeq" id="WP_033101438.1">
    <property type="nucleotide sequence ID" value="NZ_JACEIP010000012.1"/>
</dbReference>
<organism evidence="2 3">
    <name type="scientific">Thermoactinomyces daqus</name>
    <dbReference type="NCBI Taxonomy" id="1329516"/>
    <lineage>
        <taxon>Bacteria</taxon>
        <taxon>Bacillati</taxon>
        <taxon>Bacillota</taxon>
        <taxon>Bacilli</taxon>
        <taxon>Bacillales</taxon>
        <taxon>Thermoactinomycetaceae</taxon>
        <taxon>Thermoactinomyces</taxon>
    </lineage>
</organism>
<comment type="caution">
    <text evidence="2">The sequence shown here is derived from an EMBL/GenBank/DDBJ whole genome shotgun (WGS) entry which is preliminary data.</text>
</comment>
<feature type="compositionally biased region" description="Basic and acidic residues" evidence="1">
    <location>
        <begin position="1"/>
        <end position="25"/>
    </location>
</feature>
<feature type="region of interest" description="Disordered" evidence="1">
    <location>
        <begin position="93"/>
        <end position="137"/>
    </location>
</feature>